<evidence type="ECO:0000313" key="2">
    <source>
        <dbReference type="EMBL" id="WFD42639.1"/>
    </source>
</evidence>
<dbReference type="AlphaFoldDB" id="A0AAF0F944"/>
<gene>
    <name evidence="2" type="ORF">MPSI1_001285</name>
</gene>
<sequence length="253" mass="28156">MVQVIVEEILELPEREVTLLGPSDVSEAESLSSLLYMLDHPPTQDASILAEIDRMMDYEIFTDAMGRRLLAILGHDVEETRLRAAQYLLDHTSDRDTEDYVKLTRSSRLPGRAHTSLGSWLQELALGVEEPNATYTLLPGGYMSTVTYPGQRGGDTIEHDIDSDEGSDTFDDEEYLDWLGSQIIQCHSGLTPYIIDGVQESGDNNTTLYTLESSTFVSPIKDELTLDDDDLSQLAGTSPNERPRKSLRLGTLI</sequence>
<accession>A0AAF0F944</accession>
<dbReference type="Proteomes" id="UP001214628">
    <property type="component" value="Chromosome 1"/>
</dbReference>
<evidence type="ECO:0000313" key="3">
    <source>
        <dbReference type="Proteomes" id="UP001214628"/>
    </source>
</evidence>
<feature type="region of interest" description="Disordered" evidence="1">
    <location>
        <begin position="232"/>
        <end position="253"/>
    </location>
</feature>
<proteinExistence type="predicted"/>
<reference evidence="2" key="1">
    <citation type="submission" date="2023-02" db="EMBL/GenBank/DDBJ databases">
        <title>Mating type loci evolution in Malassezia.</title>
        <authorList>
            <person name="Coelho M.A."/>
        </authorList>
    </citation>
    <scope>NUCLEOTIDE SEQUENCE</scope>
    <source>
        <strain evidence="2">CBS 14136</strain>
    </source>
</reference>
<name>A0AAF0F944_9BASI</name>
<evidence type="ECO:0000256" key="1">
    <source>
        <dbReference type="SAM" id="MobiDB-lite"/>
    </source>
</evidence>
<protein>
    <submittedName>
        <fullName evidence="2">Uncharacterized protein</fullName>
    </submittedName>
</protein>
<keyword evidence="3" id="KW-1185">Reference proteome</keyword>
<dbReference type="EMBL" id="CP118375">
    <property type="protein sequence ID" value="WFD42639.1"/>
    <property type="molecule type" value="Genomic_DNA"/>
</dbReference>
<organism evidence="2 3">
    <name type="scientific">Malassezia psittaci</name>
    <dbReference type="NCBI Taxonomy" id="1821823"/>
    <lineage>
        <taxon>Eukaryota</taxon>
        <taxon>Fungi</taxon>
        <taxon>Dikarya</taxon>
        <taxon>Basidiomycota</taxon>
        <taxon>Ustilaginomycotina</taxon>
        <taxon>Malasseziomycetes</taxon>
        <taxon>Malasseziales</taxon>
        <taxon>Malasseziaceae</taxon>
        <taxon>Malassezia</taxon>
    </lineage>
</organism>